<proteinExistence type="predicted"/>
<protein>
    <submittedName>
        <fullName evidence="1">Uncharacterized protein</fullName>
    </submittedName>
</protein>
<evidence type="ECO:0000313" key="1">
    <source>
        <dbReference type="EMBL" id="KAF3602202.1"/>
    </source>
</evidence>
<sequence length="219" mass="25207">MSSLRAFTRSYMVVLPDYPLLGHRNQGYNYIHVTILTQTKHMPCPLKHVYHVFVSNQGLLPILQAIYLQSGCESFQTDRKYIRALSTREFDGPGYEPTSYSKFNKEFDTMSSQFHSRQGKVPYLEDLLLRHAYDRLTPAVTTDKEKIYTHCSTYTTLLTGSGDDLQLISRVPPWSLKHTETSCSLQHIDRSTICSSHAPLRTDDSYPLQSYVLPRLRAH</sequence>
<evidence type="ECO:0000313" key="2">
    <source>
        <dbReference type="Proteomes" id="UP000712600"/>
    </source>
</evidence>
<dbReference type="EMBL" id="QGKX02000004">
    <property type="protein sequence ID" value="KAF3602202.1"/>
    <property type="molecule type" value="Genomic_DNA"/>
</dbReference>
<reference evidence="1" key="1">
    <citation type="submission" date="2019-12" db="EMBL/GenBank/DDBJ databases">
        <title>Genome sequencing and annotation of Brassica cretica.</title>
        <authorList>
            <person name="Studholme D.J."/>
            <person name="Sarris P."/>
        </authorList>
    </citation>
    <scope>NUCLEOTIDE SEQUENCE</scope>
    <source>
        <strain evidence="1">PFS-109/04</strain>
        <tissue evidence="1">Leaf</tissue>
    </source>
</reference>
<name>A0A8S9SK12_BRACR</name>
<accession>A0A8S9SK12</accession>
<dbReference type="Proteomes" id="UP000712600">
    <property type="component" value="Unassembled WGS sequence"/>
</dbReference>
<comment type="caution">
    <text evidence="1">The sequence shown here is derived from an EMBL/GenBank/DDBJ whole genome shotgun (WGS) entry which is preliminary data.</text>
</comment>
<gene>
    <name evidence="1" type="ORF">F2Q69_00037729</name>
</gene>
<dbReference type="AlphaFoldDB" id="A0A8S9SK12"/>
<organism evidence="1 2">
    <name type="scientific">Brassica cretica</name>
    <name type="common">Mustard</name>
    <dbReference type="NCBI Taxonomy" id="69181"/>
    <lineage>
        <taxon>Eukaryota</taxon>
        <taxon>Viridiplantae</taxon>
        <taxon>Streptophyta</taxon>
        <taxon>Embryophyta</taxon>
        <taxon>Tracheophyta</taxon>
        <taxon>Spermatophyta</taxon>
        <taxon>Magnoliopsida</taxon>
        <taxon>eudicotyledons</taxon>
        <taxon>Gunneridae</taxon>
        <taxon>Pentapetalae</taxon>
        <taxon>rosids</taxon>
        <taxon>malvids</taxon>
        <taxon>Brassicales</taxon>
        <taxon>Brassicaceae</taxon>
        <taxon>Brassiceae</taxon>
        <taxon>Brassica</taxon>
    </lineage>
</organism>